<keyword evidence="1" id="KW-0732">Signal</keyword>
<dbReference type="Gene3D" id="2.60.120.560">
    <property type="entry name" value="Exo-inulinase, domain 1"/>
    <property type="match status" value="1"/>
</dbReference>
<evidence type="ECO:0000256" key="1">
    <source>
        <dbReference type="SAM" id="SignalP"/>
    </source>
</evidence>
<sequence>MILKKPLLCLFFSCFVFGLFEACSTSKKLDKEEWVSLFNGQDLTGWDVKIAGYEVNDNYKNTFVVQDSMIRVNYMEYDTFTTQYGHLYYHQPYSYYKLRMQYRFTGEQVPGGASWNVRNSGIMLHSQSAQSLGKDQDFPISLEMQFLGGLGSGERSTGNLCTPGTIVDINGQLAEAHCISSSSQTYHGDQWVQAEAIMLGDSLAHFLIEGDTVLTFTHARIGGGYVSNRHDFKSGKVANEAEWLKKDNSPLSTGHIALQAESHPIDFKNIELLNLEGCMNPEAINYKPYYIKSDPASCQFQ</sequence>
<dbReference type="AlphaFoldDB" id="A0A316AGC8"/>
<evidence type="ECO:0000313" key="4">
    <source>
        <dbReference type="Proteomes" id="UP000245880"/>
    </source>
</evidence>
<keyword evidence="4" id="KW-1185">Reference proteome</keyword>
<feature type="signal peptide" evidence="1">
    <location>
        <begin position="1"/>
        <end position="22"/>
    </location>
</feature>
<evidence type="ECO:0000313" key="3">
    <source>
        <dbReference type="EMBL" id="PWJ56671.1"/>
    </source>
</evidence>
<dbReference type="InterPro" id="IPR010496">
    <property type="entry name" value="AL/BT2_dom"/>
</dbReference>
<organism evidence="3 4">
    <name type="scientific">Dyadobacter jejuensis</name>
    <dbReference type="NCBI Taxonomy" id="1082580"/>
    <lineage>
        <taxon>Bacteria</taxon>
        <taxon>Pseudomonadati</taxon>
        <taxon>Bacteroidota</taxon>
        <taxon>Cytophagia</taxon>
        <taxon>Cytophagales</taxon>
        <taxon>Spirosomataceae</taxon>
        <taxon>Dyadobacter</taxon>
    </lineage>
</organism>
<dbReference type="Pfam" id="PF06439">
    <property type="entry name" value="3keto-disac_hyd"/>
    <property type="match status" value="1"/>
</dbReference>
<proteinExistence type="predicted"/>
<dbReference type="RefSeq" id="WP_109676651.1">
    <property type="nucleotide sequence ID" value="NZ_QGDT01000011.1"/>
</dbReference>
<dbReference type="Proteomes" id="UP000245880">
    <property type="component" value="Unassembled WGS sequence"/>
</dbReference>
<comment type="caution">
    <text evidence="3">The sequence shown here is derived from an EMBL/GenBank/DDBJ whole genome shotgun (WGS) entry which is preliminary data.</text>
</comment>
<dbReference type="OrthoDB" id="9787527at2"/>
<protein>
    <submittedName>
        <fullName evidence="3">Uncharacterized protein DUF1080</fullName>
    </submittedName>
</protein>
<feature type="chain" id="PRO_5016326570" evidence="1">
    <location>
        <begin position="23"/>
        <end position="301"/>
    </location>
</feature>
<dbReference type="GO" id="GO:0016787">
    <property type="term" value="F:hydrolase activity"/>
    <property type="evidence" value="ECO:0007669"/>
    <property type="project" value="InterPro"/>
</dbReference>
<reference evidence="3 4" key="1">
    <citation type="submission" date="2018-03" db="EMBL/GenBank/DDBJ databases">
        <title>Genomic Encyclopedia of Archaeal and Bacterial Type Strains, Phase II (KMG-II): from individual species to whole genera.</title>
        <authorList>
            <person name="Goeker M."/>
        </authorList>
    </citation>
    <scope>NUCLEOTIDE SEQUENCE [LARGE SCALE GENOMIC DNA]</scope>
    <source>
        <strain evidence="3 4">DSM 100346</strain>
    </source>
</reference>
<evidence type="ECO:0000259" key="2">
    <source>
        <dbReference type="Pfam" id="PF06439"/>
    </source>
</evidence>
<feature type="domain" description="3-keto-alpha-glucoside-1,2-lyase/3-keto-2-hydroxy-glucal hydratase" evidence="2">
    <location>
        <begin position="33"/>
        <end position="272"/>
    </location>
</feature>
<name>A0A316AGC8_9BACT</name>
<dbReference type="EMBL" id="QGDT01000011">
    <property type="protein sequence ID" value="PWJ56671.1"/>
    <property type="molecule type" value="Genomic_DNA"/>
</dbReference>
<accession>A0A316AGC8</accession>
<gene>
    <name evidence="3" type="ORF">CLV98_111165</name>
</gene>